<protein>
    <recommendedName>
        <fullName evidence="4">Cysteine rich repeat-containing protein</fullName>
    </recommendedName>
</protein>
<proteinExistence type="predicted"/>
<accession>A0ABY1YNV7</accession>
<evidence type="ECO:0008006" key="4">
    <source>
        <dbReference type="Google" id="ProtNLM"/>
    </source>
</evidence>
<keyword evidence="3" id="KW-1185">Reference proteome</keyword>
<evidence type="ECO:0000256" key="1">
    <source>
        <dbReference type="SAM" id="SignalP"/>
    </source>
</evidence>
<name>A0ABY1YNV7_9RHOB</name>
<gene>
    <name evidence="2" type="ORF">EYF88_05315</name>
</gene>
<reference evidence="2 3" key="1">
    <citation type="submission" date="2019-02" db="EMBL/GenBank/DDBJ databases">
        <authorList>
            <person name="Zhang G."/>
        </authorList>
    </citation>
    <scope>NUCLEOTIDE SEQUENCE [LARGE SCALE GENOMIC DNA]</scope>
    <source>
        <strain evidence="2 3">CMB17</strain>
    </source>
</reference>
<feature type="signal peptide" evidence="1">
    <location>
        <begin position="1"/>
        <end position="19"/>
    </location>
</feature>
<dbReference type="Proteomes" id="UP000292859">
    <property type="component" value="Unassembled WGS sequence"/>
</dbReference>
<organism evidence="2 3">
    <name type="scientific">Paracoccus sediminis</name>
    <dbReference type="NCBI Taxonomy" id="1214787"/>
    <lineage>
        <taxon>Bacteria</taxon>
        <taxon>Pseudomonadati</taxon>
        <taxon>Pseudomonadota</taxon>
        <taxon>Alphaproteobacteria</taxon>
        <taxon>Rhodobacterales</taxon>
        <taxon>Paracoccaceae</taxon>
        <taxon>Paracoccus</taxon>
    </lineage>
</organism>
<evidence type="ECO:0000313" key="3">
    <source>
        <dbReference type="Proteomes" id="UP000292859"/>
    </source>
</evidence>
<keyword evidence="1" id="KW-0732">Signal</keyword>
<evidence type="ECO:0000313" key="2">
    <source>
        <dbReference type="EMBL" id="TBN52303.1"/>
    </source>
</evidence>
<feature type="chain" id="PRO_5047468321" description="Cysteine rich repeat-containing protein" evidence="1">
    <location>
        <begin position="20"/>
        <end position="82"/>
    </location>
</feature>
<dbReference type="EMBL" id="SIRL01000002">
    <property type="protein sequence ID" value="TBN52303.1"/>
    <property type="molecule type" value="Genomic_DNA"/>
</dbReference>
<sequence>MKSIISLLLLLLFAQESYAAWNIQQCAANIKDRHGIRIEDAMKICAGSQARQKARRQCVIEKVKNQDMTPESALSACVNDSR</sequence>
<comment type="caution">
    <text evidence="2">The sequence shown here is derived from an EMBL/GenBank/DDBJ whole genome shotgun (WGS) entry which is preliminary data.</text>
</comment>
<dbReference type="RefSeq" id="WP_131023315.1">
    <property type="nucleotide sequence ID" value="NZ_FZNM01000002.1"/>
</dbReference>